<dbReference type="EMBL" id="CM037627">
    <property type="protein sequence ID" value="KAH7989919.1"/>
    <property type="molecule type" value="Genomic_DNA"/>
</dbReference>
<organism evidence="1 2">
    <name type="scientific">Sphaerodactylus townsendi</name>
    <dbReference type="NCBI Taxonomy" id="933632"/>
    <lineage>
        <taxon>Eukaryota</taxon>
        <taxon>Metazoa</taxon>
        <taxon>Chordata</taxon>
        <taxon>Craniata</taxon>
        <taxon>Vertebrata</taxon>
        <taxon>Euteleostomi</taxon>
        <taxon>Lepidosauria</taxon>
        <taxon>Squamata</taxon>
        <taxon>Bifurcata</taxon>
        <taxon>Gekkota</taxon>
        <taxon>Sphaerodactylidae</taxon>
        <taxon>Sphaerodactylus</taxon>
    </lineage>
</organism>
<evidence type="ECO:0000313" key="1">
    <source>
        <dbReference type="EMBL" id="KAH7989919.1"/>
    </source>
</evidence>
<proteinExistence type="predicted"/>
<accession>A0ACB8EC35</accession>
<gene>
    <name evidence="1" type="ORF">K3G42_016203</name>
</gene>
<comment type="caution">
    <text evidence="1">The sequence shown here is derived from an EMBL/GenBank/DDBJ whole genome shotgun (WGS) entry which is preliminary data.</text>
</comment>
<reference evidence="1" key="1">
    <citation type="submission" date="2021-08" db="EMBL/GenBank/DDBJ databases">
        <title>The first chromosome-level gecko genome reveals the dynamic sex chromosomes of Neotropical dwarf geckos (Sphaerodactylidae: Sphaerodactylus).</title>
        <authorList>
            <person name="Pinto B.J."/>
            <person name="Keating S.E."/>
            <person name="Gamble T."/>
        </authorList>
    </citation>
    <scope>NUCLEOTIDE SEQUENCE</scope>
    <source>
        <strain evidence="1">TG3544</strain>
    </source>
</reference>
<sequence length="130" mass="13551">MAGPKGNQTISSDSGSDSNDGARGRDPPLGLWPEDIFMLAPDRGLKALVGASGEAGTLIANCPEKQCTQAPSKSMGLGPKKKMTKGDKHPCPAKEAMATEETPSSVEESFLENSDTEESSELLGNDDDLA</sequence>
<evidence type="ECO:0000313" key="2">
    <source>
        <dbReference type="Proteomes" id="UP000827872"/>
    </source>
</evidence>
<protein>
    <submittedName>
        <fullName evidence="1">Uncharacterized protein</fullName>
    </submittedName>
</protein>
<dbReference type="Proteomes" id="UP000827872">
    <property type="component" value="Linkage Group LG14"/>
</dbReference>
<keyword evidence="2" id="KW-1185">Reference proteome</keyword>
<name>A0ACB8EC35_9SAUR</name>